<feature type="transmembrane region" description="Helical" evidence="1">
    <location>
        <begin position="20"/>
        <end position="39"/>
    </location>
</feature>
<proteinExistence type="predicted"/>
<name>A0A816QQS4_BRANA</name>
<keyword evidence="1" id="KW-0472">Membrane</keyword>
<gene>
    <name evidence="2" type="ORF">DARMORV10_C06P42570.1</name>
</gene>
<protein>
    <submittedName>
        <fullName evidence="2">(rape) hypothetical protein</fullName>
    </submittedName>
</protein>
<accession>A0A816QQS4</accession>
<evidence type="ECO:0000256" key="1">
    <source>
        <dbReference type="SAM" id="Phobius"/>
    </source>
</evidence>
<feature type="non-terminal residue" evidence="2">
    <location>
        <position position="1"/>
    </location>
</feature>
<reference evidence="2" key="1">
    <citation type="submission" date="2021-01" db="EMBL/GenBank/DDBJ databases">
        <authorList>
            <consortium name="Genoscope - CEA"/>
            <person name="William W."/>
        </authorList>
    </citation>
    <scope>NUCLEOTIDE SEQUENCE</scope>
</reference>
<sequence length="64" mass="7494">YLKISFVKYRRSYQTSSHFFLLKIFFLSSFSIDTISTNISSYNSLKLTTTYHHTIIPSGMISLF</sequence>
<keyword evidence="1" id="KW-0812">Transmembrane</keyword>
<organism evidence="2">
    <name type="scientific">Brassica napus</name>
    <name type="common">Rape</name>
    <dbReference type="NCBI Taxonomy" id="3708"/>
    <lineage>
        <taxon>Eukaryota</taxon>
        <taxon>Viridiplantae</taxon>
        <taxon>Streptophyta</taxon>
        <taxon>Embryophyta</taxon>
        <taxon>Tracheophyta</taxon>
        <taxon>Spermatophyta</taxon>
        <taxon>Magnoliopsida</taxon>
        <taxon>eudicotyledons</taxon>
        <taxon>Gunneridae</taxon>
        <taxon>Pentapetalae</taxon>
        <taxon>rosids</taxon>
        <taxon>malvids</taxon>
        <taxon>Brassicales</taxon>
        <taxon>Brassicaceae</taxon>
        <taxon>Brassiceae</taxon>
        <taxon>Brassica</taxon>
    </lineage>
</organism>
<dbReference type="EMBL" id="HG994370">
    <property type="protein sequence ID" value="CAF2063405.1"/>
    <property type="molecule type" value="Genomic_DNA"/>
</dbReference>
<dbReference type="Proteomes" id="UP001295469">
    <property type="component" value="Chromosome C06"/>
</dbReference>
<keyword evidence="1" id="KW-1133">Transmembrane helix</keyword>
<evidence type="ECO:0000313" key="2">
    <source>
        <dbReference type="EMBL" id="CAF2063405.1"/>
    </source>
</evidence>
<dbReference type="AlphaFoldDB" id="A0A816QQS4"/>